<reference evidence="1" key="1">
    <citation type="submission" date="2020-08" db="EMBL/GenBank/DDBJ databases">
        <title>Multicomponent nature underlies the extraordinary mechanical properties of spider dragline silk.</title>
        <authorList>
            <person name="Kono N."/>
            <person name="Nakamura H."/>
            <person name="Mori M."/>
            <person name="Yoshida Y."/>
            <person name="Ohtoshi R."/>
            <person name="Malay A.D."/>
            <person name="Moran D.A.P."/>
            <person name="Tomita M."/>
            <person name="Numata K."/>
            <person name="Arakawa K."/>
        </authorList>
    </citation>
    <scope>NUCLEOTIDE SEQUENCE</scope>
</reference>
<dbReference type="InterPro" id="IPR036397">
    <property type="entry name" value="RNaseH_sf"/>
</dbReference>
<evidence type="ECO:0000313" key="2">
    <source>
        <dbReference type="Proteomes" id="UP000887159"/>
    </source>
</evidence>
<keyword evidence="2" id="KW-1185">Reference proteome</keyword>
<protein>
    <submittedName>
        <fullName evidence="1">Uncharacterized protein</fullName>
    </submittedName>
</protein>
<dbReference type="Proteomes" id="UP000887159">
    <property type="component" value="Unassembled WGS sequence"/>
</dbReference>
<evidence type="ECO:0000313" key="1">
    <source>
        <dbReference type="EMBL" id="GFY31305.1"/>
    </source>
</evidence>
<accession>A0A8X7BHC2</accession>
<dbReference type="PANTHER" id="PTHR47326:SF1">
    <property type="entry name" value="HTH PSQ-TYPE DOMAIN-CONTAINING PROTEIN"/>
    <property type="match status" value="1"/>
</dbReference>
<dbReference type="AlphaFoldDB" id="A0A8X7BHC2"/>
<proteinExistence type="predicted"/>
<dbReference type="Gene3D" id="3.30.420.10">
    <property type="entry name" value="Ribonuclease H-like superfamily/Ribonuclease H"/>
    <property type="match status" value="1"/>
</dbReference>
<gene>
    <name evidence="1" type="ORF">TNCV_752661</name>
</gene>
<comment type="caution">
    <text evidence="1">The sequence shown here is derived from an EMBL/GenBank/DDBJ whole genome shotgun (WGS) entry which is preliminary data.</text>
</comment>
<sequence length="104" mass="11649">MGLVYLDMLENFAVSQIPPGLLFQQDGTPPPYHVNVTVFCNRTFLGNWIGRGCSIAWPPRSLDLTLLKFFACGFTKSAVHNQSYNYGRERVEGTYHSSNSSNNS</sequence>
<dbReference type="PANTHER" id="PTHR47326">
    <property type="entry name" value="TRANSPOSABLE ELEMENT TC3 TRANSPOSASE-LIKE PROTEIN"/>
    <property type="match status" value="1"/>
</dbReference>
<dbReference type="GO" id="GO:0003676">
    <property type="term" value="F:nucleic acid binding"/>
    <property type="evidence" value="ECO:0007669"/>
    <property type="project" value="InterPro"/>
</dbReference>
<organism evidence="1 2">
    <name type="scientific">Trichonephila clavipes</name>
    <name type="common">Golden silk orbweaver</name>
    <name type="synonym">Nephila clavipes</name>
    <dbReference type="NCBI Taxonomy" id="2585209"/>
    <lineage>
        <taxon>Eukaryota</taxon>
        <taxon>Metazoa</taxon>
        <taxon>Ecdysozoa</taxon>
        <taxon>Arthropoda</taxon>
        <taxon>Chelicerata</taxon>
        <taxon>Arachnida</taxon>
        <taxon>Araneae</taxon>
        <taxon>Araneomorphae</taxon>
        <taxon>Entelegynae</taxon>
        <taxon>Araneoidea</taxon>
        <taxon>Nephilidae</taxon>
        <taxon>Trichonephila</taxon>
    </lineage>
</organism>
<name>A0A8X7BHC2_TRICX</name>
<dbReference type="EMBL" id="BMAU01021397">
    <property type="protein sequence ID" value="GFY31305.1"/>
    <property type="molecule type" value="Genomic_DNA"/>
</dbReference>